<evidence type="ECO:0000313" key="11">
    <source>
        <dbReference type="Proteomes" id="UP000786989"/>
    </source>
</evidence>
<feature type="compositionally biased region" description="Low complexity" evidence="7">
    <location>
        <begin position="601"/>
        <end position="614"/>
    </location>
</feature>
<organism evidence="10 11">
    <name type="scientific">Slackia equolifaciens</name>
    <dbReference type="NCBI Taxonomy" id="498718"/>
    <lineage>
        <taxon>Bacteria</taxon>
        <taxon>Bacillati</taxon>
        <taxon>Actinomycetota</taxon>
        <taxon>Coriobacteriia</taxon>
        <taxon>Eggerthellales</taxon>
        <taxon>Eggerthellaceae</taxon>
        <taxon>Slackia</taxon>
    </lineage>
</organism>
<feature type="compositionally biased region" description="Gly residues" evidence="7">
    <location>
        <begin position="8"/>
        <end position="19"/>
    </location>
</feature>
<feature type="transmembrane region" description="Helical" evidence="8">
    <location>
        <begin position="500"/>
        <end position="518"/>
    </location>
</feature>
<feature type="transmembrane region" description="Helical" evidence="8">
    <location>
        <begin position="530"/>
        <end position="551"/>
    </location>
</feature>
<evidence type="ECO:0000256" key="3">
    <source>
        <dbReference type="ARBA" id="ARBA00022679"/>
    </source>
</evidence>
<evidence type="ECO:0000256" key="1">
    <source>
        <dbReference type="ARBA" id="ARBA00012513"/>
    </source>
</evidence>
<comment type="caution">
    <text evidence="10">The sequence shown here is derived from an EMBL/GenBank/DDBJ whole genome shotgun (WGS) entry which is preliminary data.</text>
</comment>
<feature type="region of interest" description="Disordered" evidence="7">
    <location>
        <begin position="1"/>
        <end position="34"/>
    </location>
</feature>
<dbReference type="PANTHER" id="PTHR43289">
    <property type="entry name" value="MITOGEN-ACTIVATED PROTEIN KINASE KINASE KINASE 20-RELATED"/>
    <property type="match status" value="1"/>
</dbReference>
<evidence type="ECO:0000256" key="6">
    <source>
        <dbReference type="ARBA" id="ARBA00022840"/>
    </source>
</evidence>
<dbReference type="SMART" id="SM00220">
    <property type="entry name" value="S_TKc"/>
    <property type="match status" value="1"/>
</dbReference>
<keyword evidence="6" id="KW-0067">ATP-binding</keyword>
<dbReference type="AlphaFoldDB" id="A0A9D2UYG8"/>
<evidence type="ECO:0000259" key="9">
    <source>
        <dbReference type="PROSITE" id="PS50011"/>
    </source>
</evidence>
<dbReference type="EC" id="2.7.11.1" evidence="1"/>
<feature type="transmembrane region" description="Helical" evidence="8">
    <location>
        <begin position="465"/>
        <end position="488"/>
    </location>
</feature>
<keyword evidence="2" id="KW-0723">Serine/threonine-protein kinase</keyword>
<dbReference type="PROSITE" id="PS50011">
    <property type="entry name" value="PROTEIN_KINASE_DOM"/>
    <property type="match status" value="1"/>
</dbReference>
<protein>
    <recommendedName>
        <fullName evidence="1">non-specific serine/threonine protein kinase</fullName>
        <ecNumber evidence="1">2.7.11.1</ecNumber>
    </recommendedName>
</protein>
<evidence type="ECO:0000256" key="7">
    <source>
        <dbReference type="SAM" id="MobiDB-lite"/>
    </source>
</evidence>
<evidence type="ECO:0000256" key="2">
    <source>
        <dbReference type="ARBA" id="ARBA00022527"/>
    </source>
</evidence>
<accession>A0A9D2UYG8</accession>
<dbReference type="EMBL" id="DYWI01000195">
    <property type="protein sequence ID" value="HJF66403.1"/>
    <property type="molecule type" value="Genomic_DNA"/>
</dbReference>
<proteinExistence type="predicted"/>
<reference evidence="10" key="1">
    <citation type="journal article" date="2021" name="PeerJ">
        <title>Extensive microbial diversity within the chicken gut microbiome revealed by metagenomics and culture.</title>
        <authorList>
            <person name="Gilroy R."/>
            <person name="Ravi A."/>
            <person name="Getino M."/>
            <person name="Pursley I."/>
            <person name="Horton D.L."/>
            <person name="Alikhan N.F."/>
            <person name="Baker D."/>
            <person name="Gharbi K."/>
            <person name="Hall N."/>
            <person name="Watson M."/>
            <person name="Adriaenssens E.M."/>
            <person name="Foster-Nyarko E."/>
            <person name="Jarju S."/>
            <person name="Secka A."/>
            <person name="Antonio M."/>
            <person name="Oren A."/>
            <person name="Chaudhuri R.R."/>
            <person name="La Ragione R."/>
            <person name="Hildebrand F."/>
            <person name="Pallen M.J."/>
        </authorList>
    </citation>
    <scope>NUCLEOTIDE SEQUENCE</scope>
    <source>
        <strain evidence="10">ChiGjej6B6-11269</strain>
    </source>
</reference>
<keyword evidence="3" id="KW-0808">Transferase</keyword>
<dbReference type="PANTHER" id="PTHR43289:SF6">
    <property type="entry name" value="SERINE_THREONINE-PROTEIN KINASE NEKL-3"/>
    <property type="match status" value="1"/>
</dbReference>
<feature type="compositionally biased region" description="Basic and acidic residues" evidence="7">
    <location>
        <begin position="688"/>
        <end position="703"/>
    </location>
</feature>
<keyword evidence="8" id="KW-1133">Transmembrane helix</keyword>
<dbReference type="Gene3D" id="1.10.510.10">
    <property type="entry name" value="Transferase(Phosphotransferase) domain 1"/>
    <property type="match status" value="1"/>
</dbReference>
<feature type="region of interest" description="Disordered" evidence="7">
    <location>
        <begin position="684"/>
        <end position="703"/>
    </location>
</feature>
<keyword evidence="4" id="KW-0547">Nucleotide-binding</keyword>
<evidence type="ECO:0000313" key="10">
    <source>
        <dbReference type="EMBL" id="HJF66403.1"/>
    </source>
</evidence>
<reference evidence="10" key="2">
    <citation type="submission" date="2021-09" db="EMBL/GenBank/DDBJ databases">
        <authorList>
            <person name="Gilroy R."/>
        </authorList>
    </citation>
    <scope>NUCLEOTIDE SEQUENCE</scope>
    <source>
        <strain evidence="10">ChiGjej6B6-11269</strain>
    </source>
</reference>
<dbReference type="SUPFAM" id="SSF56112">
    <property type="entry name" value="Protein kinase-like (PK-like)"/>
    <property type="match status" value="1"/>
</dbReference>
<evidence type="ECO:0000256" key="8">
    <source>
        <dbReference type="SAM" id="Phobius"/>
    </source>
</evidence>
<sequence length="703" mass="74358">MSWRFGGSSEGLGPQGGSFKGDDASMSGARAGTIERSERGMRLVHVDDFETPVSLEGADRDAYLRRFVTLFVDELHARRGGIGRVMRATNALGETFALKTLVLPDRVDSSSDEEHEHRIESLKKAFRQEYECHRALSGLAGFPRLYGFGAVGGAPAIIMEWIEGQTLAQACRLLAADDDGRVPPLTAARIGRDLFDLLMRMDLIQDRMVHRDVSMGNVMVRTSRMSVFEQADEGVFELCLVDFGSSASVDGDASFTSQNRVARKATANYAPPEMLTDDVPDLERLRKSPAIDVYAAASVVYQLACGVPPFDLTCGADDGNRGEQVVSPYRVKTEHEPRPAVMAHNPAADVNAVLMHEPEVAVMVERAAGGMSPRPDDEDVRDALDYVDAQLAELLAKCLAVPQEARPSARQMHGALSAFCRQYSENIERSLAGDPLLPCMLDGRPEGAAVSAMELRAVVKAAAKAASAAVWLIVVCATGLLVHGAHLAFDMGPLTWAGDVNGAAVSAMLAVPGALGLLGRWRDAGTLRGFVRGSAFLAVGALAGAIALAGISTEPGVWRGLAAALFAAVTAGWCPLVVDYTLAVALPTPRTPKRVGLPEGSSAPPALGEAAGLAKRGGYSGTDSDEPSSSFLAAPASPRHDGSSQTYETNCAAEAAKEADGSQGGASRVDDAIQVDDALQVDGVSQADELRIDDASQNRKDES</sequence>
<feature type="region of interest" description="Disordered" evidence="7">
    <location>
        <begin position="591"/>
        <end position="673"/>
    </location>
</feature>
<keyword evidence="8" id="KW-0812">Transmembrane</keyword>
<dbReference type="GO" id="GO:0005524">
    <property type="term" value="F:ATP binding"/>
    <property type="evidence" value="ECO:0007669"/>
    <property type="project" value="UniProtKB-KW"/>
</dbReference>
<dbReference type="InterPro" id="IPR000719">
    <property type="entry name" value="Prot_kinase_dom"/>
</dbReference>
<dbReference type="GO" id="GO:0004674">
    <property type="term" value="F:protein serine/threonine kinase activity"/>
    <property type="evidence" value="ECO:0007669"/>
    <property type="project" value="UniProtKB-KW"/>
</dbReference>
<dbReference type="Proteomes" id="UP000786989">
    <property type="component" value="Unassembled WGS sequence"/>
</dbReference>
<feature type="compositionally biased region" description="Low complexity" evidence="7">
    <location>
        <begin position="627"/>
        <end position="637"/>
    </location>
</feature>
<keyword evidence="5" id="KW-0418">Kinase</keyword>
<evidence type="ECO:0000256" key="5">
    <source>
        <dbReference type="ARBA" id="ARBA00022777"/>
    </source>
</evidence>
<name>A0A9D2UYG8_9ACTN</name>
<keyword evidence="8" id="KW-0472">Membrane</keyword>
<gene>
    <name evidence="10" type="ORF">K8U77_09870</name>
</gene>
<evidence type="ECO:0000256" key="4">
    <source>
        <dbReference type="ARBA" id="ARBA00022741"/>
    </source>
</evidence>
<dbReference type="Pfam" id="PF00069">
    <property type="entry name" value="Pkinase"/>
    <property type="match status" value="1"/>
</dbReference>
<feature type="transmembrane region" description="Helical" evidence="8">
    <location>
        <begin position="563"/>
        <end position="586"/>
    </location>
</feature>
<feature type="domain" description="Protein kinase" evidence="9">
    <location>
        <begin position="71"/>
        <end position="416"/>
    </location>
</feature>
<dbReference type="InterPro" id="IPR011009">
    <property type="entry name" value="Kinase-like_dom_sf"/>
</dbReference>